<reference evidence="1" key="1">
    <citation type="submission" date="2019-03" db="EMBL/GenBank/DDBJ databases">
        <title>Single cell metagenomics reveals metabolic interactions within the superorganism composed of flagellate Streblomastix strix and complex community of Bacteroidetes bacteria on its surface.</title>
        <authorList>
            <person name="Treitli S.C."/>
            <person name="Kolisko M."/>
            <person name="Husnik F."/>
            <person name="Keeling P."/>
            <person name="Hampl V."/>
        </authorList>
    </citation>
    <scope>NUCLEOTIDE SEQUENCE</scope>
    <source>
        <strain evidence="1">STM</strain>
    </source>
</reference>
<name>A0A5J4R9K9_9ZZZZ</name>
<evidence type="ECO:0000313" key="1">
    <source>
        <dbReference type="EMBL" id="KAA6330402.1"/>
    </source>
</evidence>
<dbReference type="AlphaFoldDB" id="A0A5J4R9K9"/>
<proteinExistence type="predicted"/>
<dbReference type="EMBL" id="SNRY01001508">
    <property type="protein sequence ID" value="KAA6330402.1"/>
    <property type="molecule type" value="Genomic_DNA"/>
</dbReference>
<protein>
    <submittedName>
        <fullName evidence="1">Uncharacterized protein</fullName>
    </submittedName>
</protein>
<sequence length="32" mass="3923">MVISPSVIRYKEKTLKKAMFRKDNFYLLKFVQ</sequence>
<organism evidence="1">
    <name type="scientific">termite gut metagenome</name>
    <dbReference type="NCBI Taxonomy" id="433724"/>
    <lineage>
        <taxon>unclassified sequences</taxon>
        <taxon>metagenomes</taxon>
        <taxon>organismal metagenomes</taxon>
    </lineage>
</organism>
<gene>
    <name evidence="1" type="ORF">EZS27_020881</name>
</gene>
<comment type="caution">
    <text evidence="1">The sequence shown here is derived from an EMBL/GenBank/DDBJ whole genome shotgun (WGS) entry which is preliminary data.</text>
</comment>
<accession>A0A5J4R9K9</accession>